<dbReference type="EMBL" id="JAXCGZ010011402">
    <property type="protein sequence ID" value="KAK7074962.1"/>
    <property type="molecule type" value="Genomic_DNA"/>
</dbReference>
<gene>
    <name evidence="13" type="primary">C1GALT1_3</name>
    <name evidence="13" type="ORF">SK128_012668</name>
</gene>
<sequence length="216" mass="24771">MPSLTKTCGGKVLDAVRSVNTSSADWFLKADDDTFVIFPRIEIEELVSQFDSNRPYYLGLHLLHTLQHGKQTEYMSGGAGYILSSSAVRMLQNTQQKECHYPGTTSYEDVNMGACMEALGVTYADTRDSLGRPVFLPYPPTIFFDPNLAHHPDYLWLQEKNKYPIQFGTKYLSDQVVSFHQIRNSVDFYLYQYLTQDLRLHAPRDGTPFSKLEKRH</sequence>
<dbReference type="AlphaFoldDB" id="A0AAN9A9K9"/>
<evidence type="ECO:0000256" key="4">
    <source>
        <dbReference type="ARBA" id="ARBA00012557"/>
    </source>
</evidence>
<keyword evidence="8" id="KW-0547">Nucleotide-binding</keyword>
<evidence type="ECO:0000256" key="3">
    <source>
        <dbReference type="ARBA" id="ARBA00006462"/>
    </source>
</evidence>
<keyword evidence="11" id="KW-0472">Membrane</keyword>
<keyword evidence="9" id="KW-0735">Signal-anchor</keyword>
<evidence type="ECO:0000256" key="1">
    <source>
        <dbReference type="ARBA" id="ARBA00004606"/>
    </source>
</evidence>
<reference evidence="13 14" key="1">
    <citation type="submission" date="2023-11" db="EMBL/GenBank/DDBJ databases">
        <title>Halocaridina rubra genome assembly.</title>
        <authorList>
            <person name="Smith C."/>
        </authorList>
    </citation>
    <scope>NUCLEOTIDE SEQUENCE [LARGE SCALE GENOMIC DNA]</scope>
    <source>
        <strain evidence="13">EP-1</strain>
        <tissue evidence="13">Whole</tissue>
    </source>
</reference>
<dbReference type="Pfam" id="PF02434">
    <property type="entry name" value="Fringe"/>
    <property type="match status" value="1"/>
</dbReference>
<feature type="domain" description="Fringe-like glycosyltransferase" evidence="12">
    <location>
        <begin position="20"/>
        <end position="123"/>
    </location>
</feature>
<dbReference type="InterPro" id="IPR003378">
    <property type="entry name" value="Fringe-like_glycosylTrfase"/>
</dbReference>
<comment type="pathway">
    <text evidence="2">Protein modification; protein glycosylation.</text>
</comment>
<evidence type="ECO:0000313" key="14">
    <source>
        <dbReference type="Proteomes" id="UP001381693"/>
    </source>
</evidence>
<dbReference type="GO" id="GO:0016263">
    <property type="term" value="F:glycoprotein-N-acetylgalactosamine 3-beta-galactosyltransferase activity"/>
    <property type="evidence" value="ECO:0007669"/>
    <property type="project" value="UniProtKB-EC"/>
</dbReference>
<comment type="caution">
    <text evidence="13">The sequence shown here is derived from an EMBL/GenBank/DDBJ whole genome shotgun (WGS) entry which is preliminary data.</text>
</comment>
<evidence type="ECO:0000313" key="13">
    <source>
        <dbReference type="EMBL" id="KAK7074962.1"/>
    </source>
</evidence>
<keyword evidence="6 13" id="KW-0808">Transferase</keyword>
<dbReference type="InterPro" id="IPR026050">
    <property type="entry name" value="C1GALT1/C1GALT1_chp1"/>
</dbReference>
<dbReference type="Proteomes" id="UP001381693">
    <property type="component" value="Unassembled WGS sequence"/>
</dbReference>
<keyword evidence="14" id="KW-1185">Reference proteome</keyword>
<evidence type="ECO:0000256" key="6">
    <source>
        <dbReference type="ARBA" id="ARBA00022679"/>
    </source>
</evidence>
<evidence type="ECO:0000256" key="11">
    <source>
        <dbReference type="ARBA" id="ARBA00023136"/>
    </source>
</evidence>
<comment type="similarity">
    <text evidence="3">Belongs to the glycosyltransferase 31 family. Beta3-Gal-T subfamily.</text>
</comment>
<comment type="subcellular location">
    <subcellularLocation>
        <location evidence="1">Membrane</location>
        <topology evidence="1">Single-pass type II membrane protein</topology>
    </subcellularLocation>
</comment>
<dbReference type="PANTHER" id="PTHR23033">
    <property type="entry name" value="BETA1,3-GALACTOSYLTRANSFERASE"/>
    <property type="match status" value="1"/>
</dbReference>
<name>A0AAN9A9K9_HALRR</name>
<evidence type="ECO:0000256" key="8">
    <source>
        <dbReference type="ARBA" id="ARBA00022741"/>
    </source>
</evidence>
<keyword evidence="7" id="KW-0812">Transmembrane</keyword>
<evidence type="ECO:0000256" key="10">
    <source>
        <dbReference type="ARBA" id="ARBA00022989"/>
    </source>
</evidence>
<evidence type="ECO:0000259" key="12">
    <source>
        <dbReference type="Pfam" id="PF02434"/>
    </source>
</evidence>
<dbReference type="GO" id="GO:0016020">
    <property type="term" value="C:membrane"/>
    <property type="evidence" value="ECO:0007669"/>
    <property type="project" value="UniProtKB-SubCell"/>
</dbReference>
<evidence type="ECO:0000256" key="9">
    <source>
        <dbReference type="ARBA" id="ARBA00022968"/>
    </source>
</evidence>
<keyword evidence="10" id="KW-1133">Transmembrane helix</keyword>
<keyword evidence="5 13" id="KW-0328">Glycosyltransferase</keyword>
<dbReference type="EC" id="2.4.1.122" evidence="4"/>
<evidence type="ECO:0000256" key="7">
    <source>
        <dbReference type="ARBA" id="ARBA00022692"/>
    </source>
</evidence>
<dbReference type="GO" id="GO:0000166">
    <property type="term" value="F:nucleotide binding"/>
    <property type="evidence" value="ECO:0007669"/>
    <property type="project" value="UniProtKB-KW"/>
</dbReference>
<dbReference type="Gene3D" id="3.90.550.50">
    <property type="match status" value="1"/>
</dbReference>
<dbReference type="PANTHER" id="PTHR23033:SF14">
    <property type="entry name" value="GLYCOPROTEIN-N-ACETYLGALACTOSAMINE 3-BETA-GALACTOSYLTRANSFERASE 1-RELATED"/>
    <property type="match status" value="1"/>
</dbReference>
<evidence type="ECO:0000256" key="5">
    <source>
        <dbReference type="ARBA" id="ARBA00022676"/>
    </source>
</evidence>
<proteinExistence type="inferred from homology"/>
<evidence type="ECO:0000256" key="2">
    <source>
        <dbReference type="ARBA" id="ARBA00004922"/>
    </source>
</evidence>
<organism evidence="13 14">
    <name type="scientific">Halocaridina rubra</name>
    <name type="common">Hawaiian red shrimp</name>
    <dbReference type="NCBI Taxonomy" id="373956"/>
    <lineage>
        <taxon>Eukaryota</taxon>
        <taxon>Metazoa</taxon>
        <taxon>Ecdysozoa</taxon>
        <taxon>Arthropoda</taxon>
        <taxon>Crustacea</taxon>
        <taxon>Multicrustacea</taxon>
        <taxon>Malacostraca</taxon>
        <taxon>Eumalacostraca</taxon>
        <taxon>Eucarida</taxon>
        <taxon>Decapoda</taxon>
        <taxon>Pleocyemata</taxon>
        <taxon>Caridea</taxon>
        <taxon>Atyoidea</taxon>
        <taxon>Atyidae</taxon>
        <taxon>Halocaridina</taxon>
    </lineage>
</organism>
<protein>
    <recommendedName>
        <fullName evidence="4">N-acetylgalactosaminide beta-1,3-galactosyltransferase</fullName>
        <ecNumber evidence="4">2.4.1.122</ecNumber>
    </recommendedName>
</protein>
<accession>A0AAN9A9K9</accession>